<evidence type="ECO:0000259" key="2">
    <source>
        <dbReference type="Pfam" id="PF13228"/>
    </source>
</evidence>
<dbReference type="CDD" id="cd05403">
    <property type="entry name" value="NT_KNTase_like"/>
    <property type="match status" value="1"/>
</dbReference>
<feature type="domain" description="DUF4037" evidence="2">
    <location>
        <begin position="141"/>
        <end position="222"/>
    </location>
</feature>
<dbReference type="InterPro" id="IPR002934">
    <property type="entry name" value="Polymerase_NTP_transf_dom"/>
</dbReference>
<protein>
    <submittedName>
        <fullName evidence="3">Nucleotidyltransferase domain-containing protein</fullName>
    </submittedName>
</protein>
<evidence type="ECO:0000313" key="4">
    <source>
        <dbReference type="Proteomes" id="UP000235036"/>
    </source>
</evidence>
<feature type="domain" description="Polymerase nucleotidyl transferase" evidence="1">
    <location>
        <begin position="12"/>
        <end position="53"/>
    </location>
</feature>
<accession>A0A2N6JV55</accession>
<dbReference type="RefSeq" id="WP_016866752.1">
    <property type="nucleotide sequence ID" value="NZ_CAWNVR010000097.1"/>
</dbReference>
<dbReference type="Proteomes" id="UP000235036">
    <property type="component" value="Unassembled WGS sequence"/>
</dbReference>
<dbReference type="Pfam" id="PF01909">
    <property type="entry name" value="NTP_transf_2"/>
    <property type="match status" value="1"/>
</dbReference>
<dbReference type="InterPro" id="IPR025117">
    <property type="entry name" value="DUF4037"/>
</dbReference>
<comment type="caution">
    <text evidence="3">The sequence shown here is derived from an EMBL/GenBank/DDBJ whole genome shotgun (WGS) entry which is preliminary data.</text>
</comment>
<evidence type="ECO:0000259" key="1">
    <source>
        <dbReference type="Pfam" id="PF01909"/>
    </source>
</evidence>
<dbReference type="AlphaFoldDB" id="A0A2N6JV55"/>
<organism evidence="3 4">
    <name type="scientific">Fischerella muscicola CCMEE 5323</name>
    <dbReference type="NCBI Taxonomy" id="2019572"/>
    <lineage>
        <taxon>Bacteria</taxon>
        <taxon>Bacillati</taxon>
        <taxon>Cyanobacteriota</taxon>
        <taxon>Cyanophyceae</taxon>
        <taxon>Nostocales</taxon>
        <taxon>Hapalosiphonaceae</taxon>
        <taxon>Fischerella</taxon>
    </lineage>
</organism>
<reference evidence="3 4" key="1">
    <citation type="submission" date="2017-08" db="EMBL/GenBank/DDBJ databases">
        <title>Genomes of Fischerella (Mastigocladus) sp. strains.</title>
        <authorList>
            <person name="Miller S.R."/>
        </authorList>
    </citation>
    <scope>NUCLEOTIDE SEQUENCE [LARGE SCALE GENOMIC DNA]</scope>
    <source>
        <strain evidence="3 4">CCMEE 5323</strain>
    </source>
</reference>
<dbReference type="EMBL" id="NRQW01000677">
    <property type="protein sequence ID" value="PLZ82736.1"/>
    <property type="molecule type" value="Genomic_DNA"/>
</dbReference>
<sequence length="285" mass="31495">MNKELPEFINHIVSSLRSIDGITAIALGGSRARGKHTHKSDVDLGIYYNQVNPPDLIALNRLACEFDDEGRVNLMTAIGEWGKWINGGGWLKVEGVGVDFLYRDLETVNRVIDDCHQGRITIDYQPGHPHGFVSSIYMGEIAKCQALYDPDGVLEALKVKTKPYPVGLKQATIDTFAWEISFSLLVAKKAIARNDIVYAAGCCFRSVACMNQVLFALNEDYLLNEKGATAVAGTFAICPSDYQQRVEEAFTLLAADVKSITEAIAILEAIEDDLSQWYGNRRIAM</sequence>
<gene>
    <name evidence="3" type="ORF">CEN44_27470</name>
</gene>
<dbReference type="Pfam" id="PF13228">
    <property type="entry name" value="DUF4037"/>
    <property type="match status" value="1"/>
</dbReference>
<keyword evidence="3" id="KW-0808">Transferase</keyword>
<keyword evidence="4" id="KW-1185">Reference proteome</keyword>
<dbReference type="SUPFAM" id="SSF81301">
    <property type="entry name" value="Nucleotidyltransferase"/>
    <property type="match status" value="1"/>
</dbReference>
<evidence type="ECO:0000313" key="3">
    <source>
        <dbReference type="EMBL" id="PLZ82736.1"/>
    </source>
</evidence>
<dbReference type="InterPro" id="IPR043519">
    <property type="entry name" value="NT_sf"/>
</dbReference>
<dbReference type="Gene3D" id="3.30.460.10">
    <property type="entry name" value="Beta Polymerase, domain 2"/>
    <property type="match status" value="1"/>
</dbReference>
<dbReference type="GO" id="GO:0016779">
    <property type="term" value="F:nucleotidyltransferase activity"/>
    <property type="evidence" value="ECO:0007669"/>
    <property type="project" value="InterPro"/>
</dbReference>
<proteinExistence type="predicted"/>
<name>A0A2N6JV55_FISMU</name>